<reference evidence="1 2" key="1">
    <citation type="submission" date="2020-02" db="EMBL/GenBank/DDBJ databases">
        <authorList>
            <person name="Ma Q."/>
            <person name="Huang Y."/>
            <person name="Song X."/>
            <person name="Pei D."/>
        </authorList>
    </citation>
    <scope>NUCLEOTIDE SEQUENCE [LARGE SCALE GENOMIC DNA]</scope>
    <source>
        <strain evidence="1">Sxm20200214</strain>
        <tissue evidence="1">Leaf</tissue>
    </source>
</reference>
<organism evidence="1 2">
    <name type="scientific">Brassica carinata</name>
    <name type="common">Ethiopian mustard</name>
    <name type="synonym">Abyssinian cabbage</name>
    <dbReference type="NCBI Taxonomy" id="52824"/>
    <lineage>
        <taxon>Eukaryota</taxon>
        <taxon>Viridiplantae</taxon>
        <taxon>Streptophyta</taxon>
        <taxon>Embryophyta</taxon>
        <taxon>Tracheophyta</taxon>
        <taxon>Spermatophyta</taxon>
        <taxon>Magnoliopsida</taxon>
        <taxon>eudicotyledons</taxon>
        <taxon>Gunneridae</taxon>
        <taxon>Pentapetalae</taxon>
        <taxon>rosids</taxon>
        <taxon>malvids</taxon>
        <taxon>Brassicales</taxon>
        <taxon>Brassicaceae</taxon>
        <taxon>Brassiceae</taxon>
        <taxon>Brassica</taxon>
    </lineage>
</organism>
<comment type="caution">
    <text evidence="1">The sequence shown here is derived from an EMBL/GenBank/DDBJ whole genome shotgun (WGS) entry which is preliminary data.</text>
</comment>
<keyword evidence="2" id="KW-1185">Reference proteome</keyword>
<evidence type="ECO:0000313" key="2">
    <source>
        <dbReference type="Proteomes" id="UP000886595"/>
    </source>
</evidence>
<sequence length="901" mass="103843">MMKLGESAARFERSDGSVAGFVGGATVFYERCEGYGGYRNSEISRNEANKTMQRDPLVTRNDKATAEQFDSVATQIATIGTEAKLEDSSPVMGIVEVPVFPYVGLRQWISWMEHYFARKGLNEFEKLHMADGFIEGEPAKYLASIEKYFPIRSWEELKTKLIWEFGADDDQEKIIMKARRARSHEAFLTWKAEKRRDSSLCSELVKTKITSPVVAEVNEEELEIQNDSLPDREQEDDVQCAISVSSCVEQSELTSSTVEDVNVTFGNCIEIELLKKTANEEDVSADLETGLGCAPAAMESMQSADSDSVMEDELQITKPSDTEVSEEKSVEVITELSQNLTEISHPAMVETGCVYTDGLSFVLQPHSFAAEQTSVKYMLWFESIEEGCRVLNGFRMRFEKLLFNVYLSFWEVDRVDGEFHLKHKWRSKQLNRASVLKLVLEQAVCGRPELLYGQKFIEFGTGLNRIRDQIWNQFITVTGSRGSLEYQLRWRLHQGLKRYMRSDHSSIWHRWRYKTLGSAAVFHNGVVSERSHLVHESTVLDHQVWHRWRFKKSEALEVWSPELLSQNVPSLILFILQVLSLVHVAERLRAWIPSNSVQKLEFDDKRFTTRRTPNMSLLLYNGWIEDILRSLMRLTFGDSKFQVKHRWKFKQLTSVSGLALNLEQVVAENCSILSTVQKRLLSVRHHNLCSMLREHKRVVCRWVCSDFSVIVTDTRSELLRPLLSFLCSSLRASLFSRGEVYKRVLIGLLMVKVLIWWFAIANKSDFLKKLVTKQWEETELSRHWMVHGEFHKSLEERSSLLLQVKIHLLLFLIQQEQQWKKIYKSRMFKYKEKEETSAATFAICRSYKTCKNEAMKSPILIFSMSISSFFSSSKLVGKLVFMGEVLIDINLSSHGFGKRGG</sequence>
<dbReference type="OrthoDB" id="10681910at2759"/>
<name>A0A8X7W441_BRACI</name>
<dbReference type="EMBL" id="JAAMPC010000003">
    <property type="protein sequence ID" value="KAG2321778.1"/>
    <property type="molecule type" value="Genomic_DNA"/>
</dbReference>
<proteinExistence type="predicted"/>
<accession>A0A8X7W441</accession>
<dbReference type="AlphaFoldDB" id="A0A8X7W441"/>
<dbReference type="Proteomes" id="UP000886595">
    <property type="component" value="Unassembled WGS sequence"/>
</dbReference>
<protein>
    <submittedName>
        <fullName evidence="1">Uncharacterized protein</fullName>
    </submittedName>
</protein>
<gene>
    <name evidence="1" type="ORF">Bca52824_014991</name>
</gene>
<evidence type="ECO:0000313" key="1">
    <source>
        <dbReference type="EMBL" id="KAG2321778.1"/>
    </source>
</evidence>